<dbReference type="AlphaFoldDB" id="A0A0A9H8Z1"/>
<reference evidence="1" key="2">
    <citation type="journal article" date="2015" name="Data Brief">
        <title>Shoot transcriptome of the giant reed, Arundo donax.</title>
        <authorList>
            <person name="Barrero R.A."/>
            <person name="Guerrero F.D."/>
            <person name="Moolhuijzen P."/>
            <person name="Goolsby J.A."/>
            <person name="Tidwell J."/>
            <person name="Bellgard S.E."/>
            <person name="Bellgard M.I."/>
        </authorList>
    </citation>
    <scope>NUCLEOTIDE SEQUENCE</scope>
    <source>
        <tissue evidence="1">Shoot tissue taken approximately 20 cm above the soil surface</tissue>
    </source>
</reference>
<accession>A0A0A9H8Z1</accession>
<sequence length="24" mass="2825">MNHDGSLLYRIKLCNHRVNKVSNL</sequence>
<reference evidence="1" key="1">
    <citation type="submission" date="2014-09" db="EMBL/GenBank/DDBJ databases">
        <authorList>
            <person name="Magalhaes I.L.F."/>
            <person name="Oliveira U."/>
            <person name="Santos F.R."/>
            <person name="Vidigal T.H.D.A."/>
            <person name="Brescovit A.D."/>
            <person name="Santos A.J."/>
        </authorList>
    </citation>
    <scope>NUCLEOTIDE SEQUENCE</scope>
    <source>
        <tissue evidence="1">Shoot tissue taken approximately 20 cm above the soil surface</tissue>
    </source>
</reference>
<dbReference type="EMBL" id="GBRH01164276">
    <property type="protein sequence ID" value="JAE33620.1"/>
    <property type="molecule type" value="Transcribed_RNA"/>
</dbReference>
<protein>
    <submittedName>
        <fullName evidence="1">Uncharacterized protein</fullName>
    </submittedName>
</protein>
<organism evidence="1">
    <name type="scientific">Arundo donax</name>
    <name type="common">Giant reed</name>
    <name type="synonym">Donax arundinaceus</name>
    <dbReference type="NCBI Taxonomy" id="35708"/>
    <lineage>
        <taxon>Eukaryota</taxon>
        <taxon>Viridiplantae</taxon>
        <taxon>Streptophyta</taxon>
        <taxon>Embryophyta</taxon>
        <taxon>Tracheophyta</taxon>
        <taxon>Spermatophyta</taxon>
        <taxon>Magnoliopsida</taxon>
        <taxon>Liliopsida</taxon>
        <taxon>Poales</taxon>
        <taxon>Poaceae</taxon>
        <taxon>PACMAD clade</taxon>
        <taxon>Arundinoideae</taxon>
        <taxon>Arundineae</taxon>
        <taxon>Arundo</taxon>
    </lineage>
</organism>
<proteinExistence type="predicted"/>
<name>A0A0A9H8Z1_ARUDO</name>
<evidence type="ECO:0000313" key="1">
    <source>
        <dbReference type="EMBL" id="JAE33620.1"/>
    </source>
</evidence>